<proteinExistence type="predicted"/>
<evidence type="ECO:0000259" key="1">
    <source>
        <dbReference type="PROSITE" id="PS50181"/>
    </source>
</evidence>
<name>A0A2G5H967_CERBT</name>
<protein>
    <recommendedName>
        <fullName evidence="1">F-box domain-containing protein</fullName>
    </recommendedName>
</protein>
<reference evidence="3 5" key="2">
    <citation type="submission" date="2023-09" db="EMBL/GenBank/DDBJ databases">
        <title>Complete-Gapless Cercospora beticola genome.</title>
        <authorList>
            <person name="Wyatt N.A."/>
            <person name="Spanner R.E."/>
            <person name="Bolton M.D."/>
        </authorList>
    </citation>
    <scope>NUCLEOTIDE SEQUENCE [LARGE SCALE GENOMIC DNA]</scope>
    <source>
        <strain evidence="3">Cb09-40</strain>
    </source>
</reference>
<dbReference type="InterPro" id="IPR001810">
    <property type="entry name" value="F-box_dom"/>
</dbReference>
<feature type="domain" description="F-box" evidence="1">
    <location>
        <begin position="1"/>
        <end position="51"/>
    </location>
</feature>
<dbReference type="EMBL" id="LKMD01000108">
    <property type="protein sequence ID" value="PIA89076.1"/>
    <property type="molecule type" value="Genomic_DNA"/>
</dbReference>
<dbReference type="Proteomes" id="UP000230605">
    <property type="component" value="Chromosome 5"/>
</dbReference>
<dbReference type="AlphaFoldDB" id="A0A2G5H967"/>
<evidence type="ECO:0000313" key="3">
    <source>
        <dbReference type="EMBL" id="WPB02733.1"/>
    </source>
</evidence>
<evidence type="ECO:0000313" key="2">
    <source>
        <dbReference type="EMBL" id="PIA89076.1"/>
    </source>
</evidence>
<evidence type="ECO:0000313" key="5">
    <source>
        <dbReference type="Proteomes" id="UP001302367"/>
    </source>
</evidence>
<dbReference type="Proteomes" id="UP001302367">
    <property type="component" value="Chromosome 5"/>
</dbReference>
<organism evidence="2 4">
    <name type="scientific">Cercospora beticola</name>
    <name type="common">Sugarbeet leaf spot fungus</name>
    <dbReference type="NCBI Taxonomy" id="122368"/>
    <lineage>
        <taxon>Eukaryota</taxon>
        <taxon>Fungi</taxon>
        <taxon>Dikarya</taxon>
        <taxon>Ascomycota</taxon>
        <taxon>Pezizomycotina</taxon>
        <taxon>Dothideomycetes</taxon>
        <taxon>Dothideomycetidae</taxon>
        <taxon>Mycosphaerellales</taxon>
        <taxon>Mycosphaerellaceae</taxon>
        <taxon>Cercospora</taxon>
    </lineage>
</organism>
<dbReference type="EMBL" id="CP134188">
    <property type="protein sequence ID" value="WPB02733.1"/>
    <property type="molecule type" value="Genomic_DNA"/>
</dbReference>
<reference evidence="2 4" key="1">
    <citation type="submission" date="2015-10" db="EMBL/GenBank/DDBJ databases">
        <title>The cercosporin biosynthetic gene cluster was horizontally transferred to several fungal lineages and shown to be expanded in Cercospora beticola based on microsynteny with recipient genomes.</title>
        <authorList>
            <person name="De Jonge R."/>
            <person name="Ebert M.K."/>
            <person name="Suttle J.C."/>
            <person name="Jurick Ii W.M."/>
            <person name="Secor G.A."/>
            <person name="Thomma B.P."/>
            <person name="Van De Peer Y."/>
            <person name="Bolton M.D."/>
        </authorList>
    </citation>
    <scope>NUCLEOTIDE SEQUENCE [LARGE SCALE GENOMIC DNA]</scope>
    <source>
        <strain evidence="2 4">09-40</strain>
    </source>
</reference>
<sequence length="548" mass="61005">MSLLGLPTELLDDIILQVYNNGDLKSIAQSCKRIYQLSKPHLEQDHIFRRQWRHVAVSEKQSIFSVLAAIAREPVIARFVRDLDLRSADESADERTRRVRFEPQNGGYVKYGEDAEFVRTLVRSLPQLTLAKHDASDWIVMIMPLRVAVRRARDQDFPTSRDMVMHRIVLLLTLLPNLERLRLPKFWARTEAGEPETWKEVLSVMVNVANDRRDILGPEGHSEAPLARLGQLLPSQETDEDGRCRAGLKEVAPLFLLPGLEQVHIMKYMAHSNDNMYSGISFDWSGSPRVSLGDAMSNVRSLHFEACCIDAANIGRILERMSALTSLRYSHHATWNGAGHNWNAGAFAAAVSAHCGSQLTQLSLTVRHRMGAIEGGIVSLHELTALKEVQLDLQMFAAPPSASDFRSRFGGLSLAADAESNINGILPLSQILPIGMERVSLVMHAGHGIEHGQSELDIVRKQLRTLKALFAADLTISHRCLQQVILRHDGQAIDLGMHTIVGQSGKRSDVSLESQVARLLRGTGVVGVLIDDSHDAFESMPWENGDEY</sequence>
<gene>
    <name evidence="2" type="ORF">CB0940_06818</name>
    <name evidence="3" type="ORF">RHO25_007369</name>
</gene>
<keyword evidence="5" id="KW-1185">Reference proteome</keyword>
<dbReference type="OrthoDB" id="3650245at2759"/>
<dbReference type="PROSITE" id="PS50181">
    <property type="entry name" value="FBOX"/>
    <property type="match status" value="1"/>
</dbReference>
<evidence type="ECO:0000313" key="4">
    <source>
        <dbReference type="Proteomes" id="UP000230605"/>
    </source>
</evidence>
<accession>A0A2G5H967</accession>